<evidence type="ECO:0000259" key="3">
    <source>
        <dbReference type="PROSITE" id="PS50977"/>
    </source>
</evidence>
<evidence type="ECO:0000256" key="1">
    <source>
        <dbReference type="ARBA" id="ARBA00023125"/>
    </source>
</evidence>
<name>A0A4Q7J4I7_9PSEU</name>
<feature type="domain" description="HTH tetR-type" evidence="3">
    <location>
        <begin position="14"/>
        <end position="74"/>
    </location>
</feature>
<dbReference type="InterPro" id="IPR009057">
    <property type="entry name" value="Homeodomain-like_sf"/>
</dbReference>
<gene>
    <name evidence="4" type="ORF">EWH70_19720</name>
</gene>
<comment type="caution">
    <text evidence="4">The sequence shown here is derived from an EMBL/GenBank/DDBJ whole genome shotgun (WGS) entry which is preliminary data.</text>
</comment>
<evidence type="ECO:0000313" key="5">
    <source>
        <dbReference type="Proteomes" id="UP000292003"/>
    </source>
</evidence>
<dbReference type="RefSeq" id="WP_130476909.1">
    <property type="nucleotide sequence ID" value="NZ_SFCC01000009.1"/>
</dbReference>
<keyword evidence="1 2" id="KW-0238">DNA-binding</keyword>
<reference evidence="4 5" key="1">
    <citation type="submission" date="2019-02" db="EMBL/GenBank/DDBJ databases">
        <title>Draft genome sequence of Amycolatopsis sp. 8-3EHSu isolated from roots of Suaeda maritima.</title>
        <authorList>
            <person name="Duangmal K."/>
            <person name="Chantavorakit T."/>
        </authorList>
    </citation>
    <scope>NUCLEOTIDE SEQUENCE [LARGE SCALE GENOMIC DNA]</scope>
    <source>
        <strain evidence="4 5">8-3EHSu</strain>
    </source>
</reference>
<dbReference type="OrthoDB" id="6637160at2"/>
<proteinExistence type="predicted"/>
<dbReference type="AlphaFoldDB" id="A0A4Q7J4I7"/>
<evidence type="ECO:0000313" key="4">
    <source>
        <dbReference type="EMBL" id="RZQ62481.1"/>
    </source>
</evidence>
<keyword evidence="5" id="KW-1185">Reference proteome</keyword>
<evidence type="ECO:0000256" key="2">
    <source>
        <dbReference type="PROSITE-ProRule" id="PRU00335"/>
    </source>
</evidence>
<dbReference type="GO" id="GO:0003677">
    <property type="term" value="F:DNA binding"/>
    <property type="evidence" value="ECO:0007669"/>
    <property type="project" value="UniProtKB-UniRule"/>
</dbReference>
<sequence length="220" mass="24257">MGTFKRAHSEEQRSERRRVILDTAAAMLTEMPVAQLSLNALSRRVCLAKSNVLRYFESREAVLLELLDVHLGKWLAEVDADLTVDEDAGVRERAIRLVGVLATTLSRHPVLCDLMAAQASVLERNVSPEAVLRHKRSTLKRVEVLRDLVVRAVPELGNEGAERFALAAALTVSALWPHSQPSPALLAAYAAEPGLARMRIEFVPAVRELLETLLAGMLAR</sequence>
<feature type="DNA-binding region" description="H-T-H motif" evidence="2">
    <location>
        <begin position="37"/>
        <end position="56"/>
    </location>
</feature>
<dbReference type="Gene3D" id="1.10.357.10">
    <property type="entry name" value="Tetracycline Repressor, domain 2"/>
    <property type="match status" value="1"/>
</dbReference>
<dbReference type="EMBL" id="SFCC01000009">
    <property type="protein sequence ID" value="RZQ62481.1"/>
    <property type="molecule type" value="Genomic_DNA"/>
</dbReference>
<dbReference type="Pfam" id="PF17929">
    <property type="entry name" value="TetR_C_34"/>
    <property type="match status" value="1"/>
</dbReference>
<dbReference type="InterPro" id="IPR001647">
    <property type="entry name" value="HTH_TetR"/>
</dbReference>
<organism evidence="4 5">
    <name type="scientific">Amycolatopsis suaedae</name>
    <dbReference type="NCBI Taxonomy" id="2510978"/>
    <lineage>
        <taxon>Bacteria</taxon>
        <taxon>Bacillati</taxon>
        <taxon>Actinomycetota</taxon>
        <taxon>Actinomycetes</taxon>
        <taxon>Pseudonocardiales</taxon>
        <taxon>Pseudonocardiaceae</taxon>
        <taxon>Amycolatopsis</taxon>
    </lineage>
</organism>
<dbReference type="InterPro" id="IPR041483">
    <property type="entry name" value="TetR_C_34"/>
</dbReference>
<dbReference type="PROSITE" id="PS50977">
    <property type="entry name" value="HTH_TETR_2"/>
    <property type="match status" value="1"/>
</dbReference>
<protein>
    <submittedName>
        <fullName evidence="4">TetR/AcrR family transcriptional regulator</fullName>
    </submittedName>
</protein>
<accession>A0A4Q7J4I7</accession>
<dbReference type="Proteomes" id="UP000292003">
    <property type="component" value="Unassembled WGS sequence"/>
</dbReference>
<dbReference type="SUPFAM" id="SSF46689">
    <property type="entry name" value="Homeodomain-like"/>
    <property type="match status" value="1"/>
</dbReference>